<evidence type="ECO:0000256" key="8">
    <source>
        <dbReference type="ARBA" id="ARBA00023136"/>
    </source>
</evidence>
<feature type="domain" description="Cation/H+ exchanger transmembrane" evidence="11">
    <location>
        <begin position="8"/>
        <end position="386"/>
    </location>
</feature>
<gene>
    <name evidence="13" type="ORF">AB4875_10910</name>
</gene>
<keyword evidence="4" id="KW-1003">Cell membrane</keyword>
<evidence type="ECO:0000256" key="4">
    <source>
        <dbReference type="ARBA" id="ARBA00022475"/>
    </source>
</evidence>
<feature type="transmembrane region" description="Helical" evidence="10">
    <location>
        <begin position="50"/>
        <end position="67"/>
    </location>
</feature>
<keyword evidence="6 10" id="KW-1133">Transmembrane helix</keyword>
<dbReference type="Gene3D" id="1.20.1530.20">
    <property type="match status" value="1"/>
</dbReference>
<feature type="region of interest" description="Disordered" evidence="9">
    <location>
        <begin position="585"/>
        <end position="626"/>
    </location>
</feature>
<dbReference type="SUPFAM" id="SSF51735">
    <property type="entry name" value="NAD(P)-binding Rossmann-fold domains"/>
    <property type="match status" value="1"/>
</dbReference>
<feature type="transmembrane region" description="Helical" evidence="10">
    <location>
        <begin position="238"/>
        <end position="256"/>
    </location>
</feature>
<keyword evidence="5 10" id="KW-0812">Transmembrane</keyword>
<keyword evidence="3" id="KW-0050">Antiport</keyword>
<evidence type="ECO:0000256" key="9">
    <source>
        <dbReference type="SAM" id="MobiDB-lite"/>
    </source>
</evidence>
<dbReference type="Pfam" id="PF02254">
    <property type="entry name" value="TrkA_N"/>
    <property type="match status" value="1"/>
</dbReference>
<dbReference type="Gene3D" id="3.40.50.720">
    <property type="entry name" value="NAD(P)-binding Rossmann-like Domain"/>
    <property type="match status" value="1"/>
</dbReference>
<evidence type="ECO:0000256" key="7">
    <source>
        <dbReference type="ARBA" id="ARBA00023065"/>
    </source>
</evidence>
<organism evidence="13 14">
    <name type="scientific">Zhongshania arctica</name>
    <dbReference type="NCBI Taxonomy" id="3238302"/>
    <lineage>
        <taxon>Bacteria</taxon>
        <taxon>Pseudomonadati</taxon>
        <taxon>Pseudomonadota</taxon>
        <taxon>Gammaproteobacteria</taxon>
        <taxon>Cellvibrionales</taxon>
        <taxon>Spongiibacteraceae</taxon>
        <taxon>Zhongshania</taxon>
    </lineage>
</organism>
<comment type="caution">
    <text evidence="13">The sequence shown here is derived from an EMBL/GenBank/DDBJ whole genome shotgun (WGS) entry which is preliminary data.</text>
</comment>
<comment type="subcellular location">
    <subcellularLocation>
        <location evidence="1">Cell membrane</location>
        <topology evidence="1">Multi-pass membrane protein</topology>
    </subcellularLocation>
</comment>
<proteinExistence type="predicted"/>
<feature type="transmembrane region" description="Helical" evidence="10">
    <location>
        <begin position="268"/>
        <end position="285"/>
    </location>
</feature>
<dbReference type="Proteomes" id="UP001557484">
    <property type="component" value="Unassembled WGS sequence"/>
</dbReference>
<keyword evidence="7" id="KW-0406">Ion transport</keyword>
<evidence type="ECO:0000256" key="6">
    <source>
        <dbReference type="ARBA" id="ARBA00022989"/>
    </source>
</evidence>
<dbReference type="PANTHER" id="PTHR32507">
    <property type="entry name" value="NA(+)/H(+) ANTIPORTER 1"/>
    <property type="match status" value="1"/>
</dbReference>
<feature type="transmembrane region" description="Helical" evidence="10">
    <location>
        <begin position="297"/>
        <end position="316"/>
    </location>
</feature>
<dbReference type="EMBL" id="JBFRYB010000001">
    <property type="protein sequence ID" value="MEX1665998.1"/>
    <property type="molecule type" value="Genomic_DNA"/>
</dbReference>
<feature type="compositionally biased region" description="Basic and acidic residues" evidence="9">
    <location>
        <begin position="602"/>
        <end position="616"/>
    </location>
</feature>
<keyword evidence="2" id="KW-0813">Transport</keyword>
<feature type="transmembrane region" description="Helical" evidence="10">
    <location>
        <begin position="361"/>
        <end position="381"/>
    </location>
</feature>
<reference evidence="13 14" key="1">
    <citation type="journal article" date="2011" name="Int. J. Syst. Evol. Microbiol.">
        <title>Zhongshania antarctica gen. nov., sp. nov. and Zhongshania guokunii sp. nov., gammaproteobacteria respectively isolated from coastal attached (fast) ice and surface seawater of the Antarctic.</title>
        <authorList>
            <person name="Li H.J."/>
            <person name="Zhang X.Y."/>
            <person name="Chen C.X."/>
            <person name="Zhang Y.J."/>
            <person name="Gao Z.M."/>
            <person name="Yu Y."/>
            <person name="Chen X.L."/>
            <person name="Chen B."/>
            <person name="Zhang Y.Z."/>
        </authorList>
    </citation>
    <scope>NUCLEOTIDE SEQUENCE [LARGE SCALE GENOMIC DNA]</scope>
    <source>
        <strain evidence="13 14">R06B22</strain>
    </source>
</reference>
<keyword evidence="8 10" id="KW-0472">Membrane</keyword>
<keyword evidence="14" id="KW-1185">Reference proteome</keyword>
<dbReference type="InterPro" id="IPR003148">
    <property type="entry name" value="RCK_N"/>
</dbReference>
<dbReference type="Pfam" id="PF00999">
    <property type="entry name" value="Na_H_Exchanger"/>
    <property type="match status" value="1"/>
</dbReference>
<feature type="transmembrane region" description="Helical" evidence="10">
    <location>
        <begin position="114"/>
        <end position="134"/>
    </location>
</feature>
<evidence type="ECO:0000259" key="12">
    <source>
        <dbReference type="Pfam" id="PF02254"/>
    </source>
</evidence>
<name>A0ABV3TYE5_9GAMM</name>
<sequence length="626" mass="67898">MTHALVSILVAGIFCQWLAWRFRLPAIVLLAACGLLLGPITGLIEPSVDFGPGLTGITSLFVAIILFEGGLNLQFHELRETAQVTRRLTSIGVLLAWGIGIAVAHFVGGLSWGVASLLGAILVVTGPTVIMPLLKHAKLNRRTASYLKWEGIINDPIGVLLAVLVYQYLLYSGEGPALQSIFASLASAVATSIVLGGGIAYGLGHSFRKGWIPEYLKAPSIIACVLAVYALSDLVQHESGLLATTLMGVVMGNMGLRSLDEMRRFKEYITLILVSFLFVVLTASLTKTALQSIHWQLVAMVFGFVFVVRPLAVFLATIRTDCSWQDRLLIAWIAPRGVVAAASAGAFAPALIDAGFEDAQYLVPAVFMLIFATIIAHGFSLGPLTKLLKLGSPGKGRILIVGASPWTIELAIALKNVNQEVVLVDTEWGRLQSARQQGIDTWFGEVLSDMADEAMALDNIYTVLAATGNSHYNSMVCNHFAPHLGRHRVFQPYDSGSERNKRVVSETRRGITAFSGNITFAELWTRMIRGWSIRKTVITDTYSEKDFLAKLADDAIRLAIIPENGKLEWLSQTTRKLQTGDTVISFVPPESKEPELAGSDPMKSDPSKPEPKKPGPDNDITPKLPA</sequence>
<evidence type="ECO:0000256" key="2">
    <source>
        <dbReference type="ARBA" id="ARBA00022448"/>
    </source>
</evidence>
<evidence type="ECO:0000256" key="3">
    <source>
        <dbReference type="ARBA" id="ARBA00022449"/>
    </source>
</evidence>
<dbReference type="PANTHER" id="PTHR32507:SF0">
    <property type="entry name" value="NA(+)_H(+) ANTIPORTER 2-RELATED"/>
    <property type="match status" value="1"/>
</dbReference>
<evidence type="ECO:0000256" key="1">
    <source>
        <dbReference type="ARBA" id="ARBA00004651"/>
    </source>
</evidence>
<feature type="transmembrane region" description="Helical" evidence="10">
    <location>
        <begin position="181"/>
        <end position="203"/>
    </location>
</feature>
<feature type="transmembrane region" description="Helical" evidence="10">
    <location>
        <begin position="328"/>
        <end position="349"/>
    </location>
</feature>
<dbReference type="RefSeq" id="WP_368376085.1">
    <property type="nucleotide sequence ID" value="NZ_JBFRYB010000001.1"/>
</dbReference>
<feature type="transmembrane region" description="Helical" evidence="10">
    <location>
        <begin position="215"/>
        <end position="232"/>
    </location>
</feature>
<evidence type="ECO:0000259" key="11">
    <source>
        <dbReference type="Pfam" id="PF00999"/>
    </source>
</evidence>
<feature type="transmembrane region" description="Helical" evidence="10">
    <location>
        <begin position="24"/>
        <end position="44"/>
    </location>
</feature>
<dbReference type="InterPro" id="IPR038770">
    <property type="entry name" value="Na+/solute_symporter_sf"/>
</dbReference>
<feature type="domain" description="RCK N-terminal" evidence="12">
    <location>
        <begin position="398"/>
        <end position="479"/>
    </location>
</feature>
<accession>A0ABV3TYE5</accession>
<protein>
    <submittedName>
        <fullName evidence="13">Cation:proton antiporter</fullName>
    </submittedName>
</protein>
<evidence type="ECO:0000256" key="10">
    <source>
        <dbReference type="SAM" id="Phobius"/>
    </source>
</evidence>
<feature type="transmembrane region" description="Helical" evidence="10">
    <location>
        <begin position="146"/>
        <end position="169"/>
    </location>
</feature>
<evidence type="ECO:0000313" key="13">
    <source>
        <dbReference type="EMBL" id="MEX1665998.1"/>
    </source>
</evidence>
<evidence type="ECO:0000256" key="5">
    <source>
        <dbReference type="ARBA" id="ARBA00022692"/>
    </source>
</evidence>
<dbReference type="InterPro" id="IPR006153">
    <property type="entry name" value="Cation/H_exchanger_TM"/>
</dbReference>
<evidence type="ECO:0000313" key="14">
    <source>
        <dbReference type="Proteomes" id="UP001557484"/>
    </source>
</evidence>
<dbReference type="InterPro" id="IPR036291">
    <property type="entry name" value="NAD(P)-bd_dom_sf"/>
</dbReference>
<feature type="transmembrane region" description="Helical" evidence="10">
    <location>
        <begin position="88"/>
        <end position="108"/>
    </location>
</feature>